<name>A0A2X3FH84_KLEPN</name>
<sequence length="48" mass="5517">MVKERRTELVEGFRHSVPYINAHRGKTFVIMLAAKPLSMKISQILSMT</sequence>
<gene>
    <name evidence="1" type="primary">argA_2</name>
    <name evidence="1" type="ORF">NCTC13465_04039</name>
</gene>
<organism evidence="1 2">
    <name type="scientific">Klebsiella pneumoniae</name>
    <dbReference type="NCBI Taxonomy" id="573"/>
    <lineage>
        <taxon>Bacteria</taxon>
        <taxon>Pseudomonadati</taxon>
        <taxon>Pseudomonadota</taxon>
        <taxon>Gammaproteobacteria</taxon>
        <taxon>Enterobacterales</taxon>
        <taxon>Enterobacteriaceae</taxon>
        <taxon>Klebsiella/Raoultella group</taxon>
        <taxon>Klebsiella</taxon>
        <taxon>Klebsiella pneumoniae complex</taxon>
    </lineage>
</organism>
<protein>
    <submittedName>
        <fullName evidence="1">N-acetylglutamate synthase</fullName>
        <ecNumber evidence="1">2.3.1.1</ecNumber>
    </submittedName>
</protein>
<dbReference type="AlphaFoldDB" id="A0A2X3FH84"/>
<dbReference type="Proteomes" id="UP000251721">
    <property type="component" value="Unassembled WGS sequence"/>
</dbReference>
<evidence type="ECO:0000313" key="1">
    <source>
        <dbReference type="EMBL" id="SQC45485.1"/>
    </source>
</evidence>
<dbReference type="GO" id="GO:0016746">
    <property type="term" value="F:acyltransferase activity"/>
    <property type="evidence" value="ECO:0007669"/>
    <property type="project" value="UniProtKB-KW"/>
</dbReference>
<accession>A0A2X3FH84</accession>
<dbReference type="EMBL" id="UAWQ01000018">
    <property type="protein sequence ID" value="SQC45485.1"/>
    <property type="molecule type" value="Genomic_DNA"/>
</dbReference>
<proteinExistence type="predicted"/>
<evidence type="ECO:0000313" key="2">
    <source>
        <dbReference type="Proteomes" id="UP000251721"/>
    </source>
</evidence>
<keyword evidence="1" id="KW-0012">Acyltransferase</keyword>
<reference evidence="1 2" key="1">
    <citation type="submission" date="2018-06" db="EMBL/GenBank/DDBJ databases">
        <authorList>
            <consortium name="Pathogen Informatics"/>
            <person name="Doyle S."/>
        </authorList>
    </citation>
    <scope>NUCLEOTIDE SEQUENCE [LARGE SCALE GENOMIC DNA]</scope>
    <source>
        <strain evidence="1 2">NCTC13465</strain>
    </source>
</reference>
<dbReference type="EC" id="2.3.1.1" evidence="1"/>
<keyword evidence="1" id="KW-0808">Transferase</keyword>